<evidence type="ECO:0000259" key="5">
    <source>
        <dbReference type="Pfam" id="PF01343"/>
    </source>
</evidence>
<dbReference type="EMBL" id="RHHT01000027">
    <property type="protein sequence ID" value="RNB77937.1"/>
    <property type="molecule type" value="Genomic_DNA"/>
</dbReference>
<name>A0A3M8CRM2_9BACL</name>
<dbReference type="PANTHER" id="PTHR42987">
    <property type="entry name" value="PEPTIDASE S49"/>
    <property type="match status" value="1"/>
</dbReference>
<dbReference type="CDD" id="cd07023">
    <property type="entry name" value="S49_Sppa_N_C"/>
    <property type="match status" value="1"/>
</dbReference>
<evidence type="ECO:0000256" key="3">
    <source>
        <dbReference type="ARBA" id="ARBA00022801"/>
    </source>
</evidence>
<dbReference type="Gene3D" id="3.90.226.10">
    <property type="entry name" value="2-enoyl-CoA Hydratase, Chain A, domain 1"/>
    <property type="match status" value="1"/>
</dbReference>
<accession>A0A3M8CRM2</accession>
<comment type="caution">
    <text evidence="6">The sequence shown here is derived from an EMBL/GenBank/DDBJ whole genome shotgun (WGS) entry which is preliminary data.</text>
</comment>
<dbReference type="RefSeq" id="WP_122913723.1">
    <property type="nucleotide sequence ID" value="NZ_RHHT01000027.1"/>
</dbReference>
<dbReference type="NCBIfam" id="TIGR00706">
    <property type="entry name" value="SppA_dom"/>
    <property type="match status" value="1"/>
</dbReference>
<dbReference type="SUPFAM" id="SSF52096">
    <property type="entry name" value="ClpP/crotonase"/>
    <property type="match status" value="1"/>
</dbReference>
<dbReference type="GO" id="GO:0006508">
    <property type="term" value="P:proteolysis"/>
    <property type="evidence" value="ECO:0007669"/>
    <property type="project" value="UniProtKB-KW"/>
</dbReference>
<keyword evidence="2" id="KW-0645">Protease</keyword>
<feature type="domain" description="Peptidase S49" evidence="5">
    <location>
        <begin position="122"/>
        <end position="264"/>
    </location>
</feature>
<dbReference type="InterPro" id="IPR001907">
    <property type="entry name" value="ClpP"/>
</dbReference>
<gene>
    <name evidence="6" type="primary">sppA</name>
    <name evidence="6" type="ORF">EDM58_13065</name>
</gene>
<dbReference type="AlphaFoldDB" id="A0A3M8CRM2"/>
<dbReference type="GO" id="GO:0004176">
    <property type="term" value="F:ATP-dependent peptidase activity"/>
    <property type="evidence" value="ECO:0007669"/>
    <property type="project" value="InterPro"/>
</dbReference>
<dbReference type="GO" id="GO:0004252">
    <property type="term" value="F:serine-type endopeptidase activity"/>
    <property type="evidence" value="ECO:0007669"/>
    <property type="project" value="InterPro"/>
</dbReference>
<dbReference type="PANTHER" id="PTHR42987:SF7">
    <property type="entry name" value="SIGNAL PEPTIDE PEPTIDASE SPPA-RELATED"/>
    <property type="match status" value="1"/>
</dbReference>
<reference evidence="6 7" key="1">
    <citation type="submission" date="2018-10" db="EMBL/GenBank/DDBJ databases">
        <title>Phylogenomics of Brevibacillus.</title>
        <authorList>
            <person name="Dunlap C."/>
        </authorList>
    </citation>
    <scope>NUCLEOTIDE SEQUENCE [LARGE SCALE GENOMIC DNA]</scope>
    <source>
        <strain evidence="6 7">JCM 15085</strain>
    </source>
</reference>
<evidence type="ECO:0000313" key="7">
    <source>
        <dbReference type="Proteomes" id="UP000281915"/>
    </source>
</evidence>
<evidence type="ECO:0000256" key="4">
    <source>
        <dbReference type="ARBA" id="ARBA00022825"/>
    </source>
</evidence>
<evidence type="ECO:0000256" key="1">
    <source>
        <dbReference type="ARBA" id="ARBA00008683"/>
    </source>
</evidence>
<comment type="similarity">
    <text evidence="1">Belongs to the peptidase S49 family.</text>
</comment>
<dbReference type="PRINTS" id="PR00127">
    <property type="entry name" value="CLPPROTEASEP"/>
</dbReference>
<keyword evidence="3" id="KW-0378">Hydrolase</keyword>
<dbReference type="InterPro" id="IPR029045">
    <property type="entry name" value="ClpP/crotonase-like_dom_sf"/>
</dbReference>
<keyword evidence="4" id="KW-0720">Serine protease</keyword>
<sequence>MQRKKWIALIIVMAVLFAGLIVEGFAGPPADLANHPGYAWEESVVSGTGNAKILQLFVNGVISGERNAAGIPTNTEVLREQLRYAEEDENVKALVLRIDSPGGEVVATDEIYNRLLRFKQVRKIPIVVSMGSTAASGGYYLATAADTIFANPNTLTGSLGVIFNLVNYSEAADKLGIHQYAIKSGRFKDIGSPARPVTTQEQQIFQTLVNESYNKFVDVIVKGRNLSRERVLEIADGRVYSGEQAKRLGLIDQFGDLEEATQHALSLSGEQAATVIRYSDQISFSKLLFSMKQHWSNPDPLGLSRILDRHSTHRLLYQFIPGES</sequence>
<dbReference type="InterPro" id="IPR004635">
    <property type="entry name" value="Pept_S49_SppA"/>
</dbReference>
<protein>
    <submittedName>
        <fullName evidence="6">Signal peptide peptidase SppA</fullName>
    </submittedName>
</protein>
<evidence type="ECO:0000256" key="2">
    <source>
        <dbReference type="ARBA" id="ARBA00022670"/>
    </source>
</evidence>
<dbReference type="Gene3D" id="6.20.330.10">
    <property type="match status" value="1"/>
</dbReference>
<dbReference type="InterPro" id="IPR047272">
    <property type="entry name" value="S49_SppA_C"/>
</dbReference>
<organism evidence="6 7">
    <name type="scientific">Brevibacillus panacihumi</name>
    <dbReference type="NCBI Taxonomy" id="497735"/>
    <lineage>
        <taxon>Bacteria</taxon>
        <taxon>Bacillati</taxon>
        <taxon>Bacillota</taxon>
        <taxon>Bacilli</taxon>
        <taxon>Bacillales</taxon>
        <taxon>Paenibacillaceae</taxon>
        <taxon>Brevibacillus</taxon>
    </lineage>
</organism>
<dbReference type="Proteomes" id="UP000281915">
    <property type="component" value="Unassembled WGS sequence"/>
</dbReference>
<dbReference type="Pfam" id="PF01343">
    <property type="entry name" value="Peptidase_S49"/>
    <property type="match status" value="1"/>
</dbReference>
<proteinExistence type="inferred from homology"/>
<dbReference type="InterPro" id="IPR002142">
    <property type="entry name" value="Peptidase_S49"/>
</dbReference>
<evidence type="ECO:0000313" key="6">
    <source>
        <dbReference type="EMBL" id="RNB77937.1"/>
    </source>
</evidence>